<organism evidence="2 3">
    <name type="scientific">Phanerochaete sordida</name>
    <dbReference type="NCBI Taxonomy" id="48140"/>
    <lineage>
        <taxon>Eukaryota</taxon>
        <taxon>Fungi</taxon>
        <taxon>Dikarya</taxon>
        <taxon>Basidiomycota</taxon>
        <taxon>Agaricomycotina</taxon>
        <taxon>Agaricomycetes</taxon>
        <taxon>Polyporales</taxon>
        <taxon>Phanerochaetaceae</taxon>
        <taxon>Phanerochaete</taxon>
    </lineage>
</organism>
<evidence type="ECO:0000313" key="3">
    <source>
        <dbReference type="Proteomes" id="UP000703269"/>
    </source>
</evidence>
<feature type="compositionally biased region" description="Acidic residues" evidence="1">
    <location>
        <begin position="26"/>
        <end position="35"/>
    </location>
</feature>
<proteinExistence type="predicted"/>
<accession>A0A9P3G822</accession>
<feature type="region of interest" description="Disordered" evidence="1">
    <location>
        <begin position="1"/>
        <end position="87"/>
    </location>
</feature>
<dbReference type="EMBL" id="BPQB01000012">
    <property type="protein sequence ID" value="GJE89175.1"/>
    <property type="molecule type" value="Genomic_DNA"/>
</dbReference>
<feature type="compositionally biased region" description="Basic and acidic residues" evidence="1">
    <location>
        <begin position="78"/>
        <end position="87"/>
    </location>
</feature>
<evidence type="ECO:0000313" key="2">
    <source>
        <dbReference type="EMBL" id="GJE89175.1"/>
    </source>
</evidence>
<name>A0A9P3G822_9APHY</name>
<reference evidence="2 3" key="1">
    <citation type="submission" date="2021-08" db="EMBL/GenBank/DDBJ databases">
        <title>Draft Genome Sequence of Phanerochaete sordida strain YK-624.</title>
        <authorList>
            <person name="Mori T."/>
            <person name="Dohra H."/>
            <person name="Suzuki T."/>
            <person name="Kawagishi H."/>
            <person name="Hirai H."/>
        </authorList>
    </citation>
    <scope>NUCLEOTIDE SEQUENCE [LARGE SCALE GENOMIC DNA]</scope>
    <source>
        <strain evidence="2 3">YK-624</strain>
    </source>
</reference>
<gene>
    <name evidence="2" type="ORF">PsYK624_052700</name>
</gene>
<keyword evidence="3" id="KW-1185">Reference proteome</keyword>
<comment type="caution">
    <text evidence="2">The sequence shown here is derived from an EMBL/GenBank/DDBJ whole genome shotgun (WGS) entry which is preliminary data.</text>
</comment>
<protein>
    <submittedName>
        <fullName evidence="2">Uncharacterized protein</fullName>
    </submittedName>
</protein>
<sequence>MPPVTLPAGAAHILHEAQSEISPEVAADDGDEERESYESAMEADRLVEAADEDQDGDAAAMDVDEDSDSGESHGAAGVDERKGKGKLTADDVHQTVKLASRDVITAQTLSTFQRNWKSFIKFCVANRFLAEGAALDPRDLPAQLPEYICMWIMNTCDDVDIYTGKKKGPKDEPASYSHAQKMRAAMTHQFGREFGLGQQTWSQSELKADKYTGNPSLSTVVSQYMVSLRRRKVSGLPFAPDLRMF</sequence>
<dbReference type="Proteomes" id="UP000703269">
    <property type="component" value="Unassembled WGS sequence"/>
</dbReference>
<dbReference type="OrthoDB" id="2800295at2759"/>
<feature type="compositionally biased region" description="Acidic residues" evidence="1">
    <location>
        <begin position="49"/>
        <end position="69"/>
    </location>
</feature>
<dbReference type="AlphaFoldDB" id="A0A9P3G822"/>
<evidence type="ECO:0000256" key="1">
    <source>
        <dbReference type="SAM" id="MobiDB-lite"/>
    </source>
</evidence>